<evidence type="ECO:0000256" key="3">
    <source>
        <dbReference type="ARBA" id="ARBA00023002"/>
    </source>
</evidence>
<comment type="caution">
    <text evidence="5">The sequence shown here is derived from an EMBL/GenBank/DDBJ whole genome shotgun (WGS) entry which is preliminary data.</text>
</comment>
<comment type="similarity">
    <text evidence="1 4">Belongs to the short-chain dehydrogenases/reductases (SDR) family.</text>
</comment>
<evidence type="ECO:0000313" key="5">
    <source>
        <dbReference type="EMBL" id="KAJ9132262.1"/>
    </source>
</evidence>
<evidence type="ECO:0000256" key="2">
    <source>
        <dbReference type="ARBA" id="ARBA00022857"/>
    </source>
</evidence>
<dbReference type="EMBL" id="JANBVO010000059">
    <property type="protein sequence ID" value="KAJ9132262.1"/>
    <property type="molecule type" value="Genomic_DNA"/>
</dbReference>
<accession>A0AA38RAU2</accession>
<dbReference type="PANTHER" id="PTHR44229">
    <property type="entry name" value="15-HYDROXYPROSTAGLANDIN DEHYDROGENASE [NAD(+)]"/>
    <property type="match status" value="1"/>
</dbReference>
<dbReference type="PROSITE" id="PS00061">
    <property type="entry name" value="ADH_SHORT"/>
    <property type="match status" value="1"/>
</dbReference>
<dbReference type="Proteomes" id="UP001174694">
    <property type="component" value="Unassembled WGS sequence"/>
</dbReference>
<proteinExistence type="inferred from homology"/>
<dbReference type="AlphaFoldDB" id="A0AA38RAU2"/>
<evidence type="ECO:0000256" key="1">
    <source>
        <dbReference type="ARBA" id="ARBA00006484"/>
    </source>
</evidence>
<dbReference type="Gene3D" id="3.40.50.720">
    <property type="entry name" value="NAD(P)-binding Rossmann-like Domain"/>
    <property type="match status" value="1"/>
</dbReference>
<keyword evidence="3" id="KW-0560">Oxidoreductase</keyword>
<name>A0AA38RAU2_9PEZI</name>
<gene>
    <name evidence="5" type="ORF">NKR23_g11357</name>
</gene>
<dbReference type="Pfam" id="PF00106">
    <property type="entry name" value="adh_short"/>
    <property type="match status" value="1"/>
</dbReference>
<dbReference type="InterPro" id="IPR036291">
    <property type="entry name" value="NAD(P)-bd_dom_sf"/>
</dbReference>
<dbReference type="GO" id="GO:0016616">
    <property type="term" value="F:oxidoreductase activity, acting on the CH-OH group of donors, NAD or NADP as acceptor"/>
    <property type="evidence" value="ECO:0007669"/>
    <property type="project" value="TreeGrafter"/>
</dbReference>
<keyword evidence="2" id="KW-0521">NADP</keyword>
<evidence type="ECO:0000256" key="4">
    <source>
        <dbReference type="RuleBase" id="RU000363"/>
    </source>
</evidence>
<keyword evidence="6" id="KW-1185">Reference proteome</keyword>
<organism evidence="5 6">
    <name type="scientific">Pleurostoma richardsiae</name>
    <dbReference type="NCBI Taxonomy" id="41990"/>
    <lineage>
        <taxon>Eukaryota</taxon>
        <taxon>Fungi</taxon>
        <taxon>Dikarya</taxon>
        <taxon>Ascomycota</taxon>
        <taxon>Pezizomycotina</taxon>
        <taxon>Sordariomycetes</taxon>
        <taxon>Sordariomycetidae</taxon>
        <taxon>Calosphaeriales</taxon>
        <taxon>Pleurostomataceae</taxon>
        <taxon>Pleurostoma</taxon>
    </lineage>
</organism>
<dbReference type="InterPro" id="IPR020904">
    <property type="entry name" value="Sc_DH/Rdtase_CS"/>
</dbReference>
<dbReference type="GO" id="GO:0005737">
    <property type="term" value="C:cytoplasm"/>
    <property type="evidence" value="ECO:0007669"/>
    <property type="project" value="TreeGrafter"/>
</dbReference>
<dbReference type="InterPro" id="IPR002347">
    <property type="entry name" value="SDR_fam"/>
</dbReference>
<sequence length="286" mass="30730">MSLNQTNNHPAKPERKSILITGGASGIGLELSRHFAAEGHQIAVLDVNETAGRSVVAELASSYPEAKLTFKRCDVSLWPEQMVAFQEVFREHGSRLDIVMANAGISEQGSSSIVAVEDDIPAEPQLKAINVNLIGVIYSIKLAVHYMNKNRTEGSNGLKGSIICTASNAGLYPFPVAPLYAASKAGVIGLVRSTAKVFQKSKIQINALAPAVLETNIAPNKKLFEKMIVTPMTTLTRGVSQLLSDPTITGEVAEIHGEHVTLRPPYGYVDEDSAANLETFWSLGYA</sequence>
<dbReference type="PRINTS" id="PR00081">
    <property type="entry name" value="GDHRDH"/>
</dbReference>
<dbReference type="SUPFAM" id="SSF51735">
    <property type="entry name" value="NAD(P)-binding Rossmann-fold domains"/>
    <property type="match status" value="1"/>
</dbReference>
<protein>
    <submittedName>
        <fullName evidence="5">15-hydroxyprostaglandin dehydrogenase</fullName>
    </submittedName>
</protein>
<evidence type="ECO:0000313" key="6">
    <source>
        <dbReference type="Proteomes" id="UP001174694"/>
    </source>
</evidence>
<dbReference type="PANTHER" id="PTHR44229:SF4">
    <property type="entry name" value="15-HYDROXYPROSTAGLANDIN DEHYDROGENASE [NAD(+)]"/>
    <property type="match status" value="1"/>
</dbReference>
<dbReference type="PRINTS" id="PR00080">
    <property type="entry name" value="SDRFAMILY"/>
</dbReference>
<reference evidence="5" key="1">
    <citation type="submission" date="2022-07" db="EMBL/GenBank/DDBJ databases">
        <title>Fungi with potential for degradation of polypropylene.</title>
        <authorList>
            <person name="Gostincar C."/>
        </authorList>
    </citation>
    <scope>NUCLEOTIDE SEQUENCE</scope>
    <source>
        <strain evidence="5">EXF-13308</strain>
    </source>
</reference>